<dbReference type="InterPro" id="IPR058928">
    <property type="entry name" value="EsxC"/>
</dbReference>
<dbReference type="Proteomes" id="UP000190696">
    <property type="component" value="Unassembled WGS sequence"/>
</dbReference>
<keyword evidence="5" id="KW-0175">Coiled coil</keyword>
<evidence type="ECO:0000256" key="3">
    <source>
        <dbReference type="ARBA" id="ARBA00023026"/>
    </source>
</evidence>
<reference evidence="6 7" key="1">
    <citation type="submission" date="2017-01" db="EMBL/GenBank/DDBJ databases">
        <title>Bacillus cereus isolates.</title>
        <authorList>
            <person name="Beno S.M."/>
        </authorList>
    </citation>
    <scope>NUCLEOTIDE SEQUENCE [LARGE SCALE GENOMIC DNA]</scope>
    <source>
        <strain evidence="6 7">FSL W7-1108</strain>
    </source>
</reference>
<dbReference type="EMBL" id="MUAI01000041">
    <property type="protein sequence ID" value="OOR03513.1"/>
    <property type="molecule type" value="Genomic_DNA"/>
</dbReference>
<comment type="caution">
    <text evidence="6">The sequence shown here is derived from an EMBL/GenBank/DDBJ whole genome shotgun (WGS) entry which is preliminary data.</text>
</comment>
<keyword evidence="2" id="KW-0964">Secreted</keyword>
<dbReference type="AlphaFoldDB" id="A0A1S9T0J5"/>
<dbReference type="Pfam" id="PF26323">
    <property type="entry name" value="EsxC"/>
    <property type="match status" value="1"/>
</dbReference>
<evidence type="ECO:0000256" key="5">
    <source>
        <dbReference type="SAM" id="Coils"/>
    </source>
</evidence>
<organism evidence="6 7">
    <name type="scientific">Bacillus mycoides</name>
    <dbReference type="NCBI Taxonomy" id="1405"/>
    <lineage>
        <taxon>Bacteria</taxon>
        <taxon>Bacillati</taxon>
        <taxon>Bacillota</taxon>
        <taxon>Bacilli</taxon>
        <taxon>Bacillales</taxon>
        <taxon>Bacillaceae</taxon>
        <taxon>Bacillus</taxon>
        <taxon>Bacillus cereus group</taxon>
    </lineage>
</organism>
<dbReference type="RefSeq" id="WP_078177102.1">
    <property type="nucleotide sequence ID" value="NZ_JBCMNA010000064.1"/>
</dbReference>
<evidence type="ECO:0000256" key="4">
    <source>
        <dbReference type="ARBA" id="ARBA00093779"/>
    </source>
</evidence>
<evidence type="ECO:0000313" key="6">
    <source>
        <dbReference type="EMBL" id="OOR03513.1"/>
    </source>
</evidence>
<proteinExistence type="inferred from homology"/>
<name>A0A1S9T0J5_BACMY</name>
<evidence type="ECO:0000256" key="1">
    <source>
        <dbReference type="ARBA" id="ARBA00004613"/>
    </source>
</evidence>
<comment type="subcellular location">
    <subcellularLocation>
        <location evidence="1">Secreted</location>
    </subcellularLocation>
</comment>
<protein>
    <submittedName>
        <fullName evidence="6">Uncharacterized protein</fullName>
    </submittedName>
</protein>
<comment type="similarity">
    <text evidence="4">Belongs to the EsxC family.</text>
</comment>
<evidence type="ECO:0000256" key="2">
    <source>
        <dbReference type="ARBA" id="ARBA00022525"/>
    </source>
</evidence>
<feature type="coiled-coil region" evidence="5">
    <location>
        <begin position="8"/>
        <end position="42"/>
    </location>
</feature>
<sequence length="114" mass="13251">MSLLDFFKNEEERKRDHYQKLYQELQERISEYSECIAEVNGALSSYRGKMPHASSGSIPVNDFEPKREQLDEKLMQCISNAEEKRSSLTAARQAAYDRYVYYRDKANAKAAEGK</sequence>
<gene>
    <name evidence="6" type="ORF">BW900_26550</name>
</gene>
<accession>A0A1S9T0J5</accession>
<keyword evidence="3" id="KW-0843">Virulence</keyword>
<evidence type="ECO:0000313" key="7">
    <source>
        <dbReference type="Proteomes" id="UP000190696"/>
    </source>
</evidence>